<dbReference type="STRING" id="395961.Cyan7425_4989"/>
<sequence length="52" mass="5929">MKSYNWKGFTEAQPTAASAMLEMLNQTIEQGELTLIVCKASILEIKRNWNLL</sequence>
<dbReference type="OrthoDB" id="573315at2"/>
<accession>B8HNF9</accession>
<name>B8HNF9_CYAP4</name>
<dbReference type="EMBL" id="CP001344">
    <property type="protein sequence ID" value="ACL47286.1"/>
    <property type="molecule type" value="Genomic_DNA"/>
</dbReference>
<protein>
    <submittedName>
        <fullName evidence="1">Uncharacterized protein</fullName>
    </submittedName>
</protein>
<dbReference type="HOGENOM" id="CLU_3079001_0_0_3"/>
<organism evidence="1">
    <name type="scientific">Cyanothece sp. (strain PCC 7425 / ATCC 29141)</name>
    <dbReference type="NCBI Taxonomy" id="395961"/>
    <lineage>
        <taxon>Bacteria</taxon>
        <taxon>Bacillati</taxon>
        <taxon>Cyanobacteriota</taxon>
        <taxon>Cyanophyceae</taxon>
        <taxon>Gomontiellales</taxon>
        <taxon>Cyanothecaceae</taxon>
        <taxon>Cyanothece</taxon>
    </lineage>
</organism>
<dbReference type="KEGG" id="cyn:Cyan7425_4989"/>
<reference evidence="1" key="1">
    <citation type="submission" date="2009-01" db="EMBL/GenBank/DDBJ databases">
        <title>Complete sequence of chromosome Cyanothece sp. PCC 7425.</title>
        <authorList>
            <consortium name="US DOE Joint Genome Institute"/>
            <person name="Lucas S."/>
            <person name="Copeland A."/>
            <person name="Lapidus A."/>
            <person name="Glavina del Rio T."/>
            <person name="Dalin E."/>
            <person name="Tice H."/>
            <person name="Bruce D."/>
            <person name="Goodwin L."/>
            <person name="Pitluck S."/>
            <person name="Sims D."/>
            <person name="Meineke L."/>
            <person name="Brettin T."/>
            <person name="Detter J.C."/>
            <person name="Han C."/>
            <person name="Larimer F."/>
            <person name="Land M."/>
            <person name="Hauser L."/>
            <person name="Kyrpides N."/>
            <person name="Ovchinnikova G."/>
            <person name="Liberton M."/>
            <person name="Stoeckel J."/>
            <person name="Banerjee A."/>
            <person name="Singh A."/>
            <person name="Page L."/>
            <person name="Sato H."/>
            <person name="Zhao L."/>
            <person name="Sherman L."/>
            <person name="Pakrasi H."/>
            <person name="Richardson P."/>
        </authorList>
    </citation>
    <scope>NUCLEOTIDE SEQUENCE</scope>
    <source>
        <strain evidence="1">PCC 7425</strain>
    </source>
</reference>
<dbReference type="AlphaFoldDB" id="B8HNF9"/>
<proteinExistence type="predicted"/>
<evidence type="ECO:0000313" key="1">
    <source>
        <dbReference type="EMBL" id="ACL47286.1"/>
    </source>
</evidence>
<gene>
    <name evidence="1" type="ordered locus">Cyan7425_4989</name>
</gene>